<evidence type="ECO:0000256" key="6">
    <source>
        <dbReference type="ARBA" id="ARBA00022989"/>
    </source>
</evidence>
<dbReference type="FunFam" id="1.20.1250.20:FF:000218">
    <property type="entry name" value="facilitated trehalose transporter Tret1"/>
    <property type="match status" value="1"/>
</dbReference>
<dbReference type="EMBL" id="LR824013">
    <property type="protein sequence ID" value="CAD0199244.1"/>
    <property type="molecule type" value="Genomic_DNA"/>
</dbReference>
<keyword evidence="5 9" id="KW-0812">Transmembrane</keyword>
<keyword evidence="4" id="KW-0762">Sugar transport</keyword>
<feature type="region of interest" description="Disordered" evidence="8">
    <location>
        <begin position="869"/>
        <end position="896"/>
    </location>
</feature>
<feature type="transmembrane region" description="Helical" evidence="9">
    <location>
        <begin position="334"/>
        <end position="355"/>
    </location>
</feature>
<feature type="transmembrane region" description="Helical" evidence="9">
    <location>
        <begin position="597"/>
        <end position="628"/>
    </location>
</feature>
<dbReference type="InterPro" id="IPR036259">
    <property type="entry name" value="MFS_trans_sf"/>
</dbReference>
<feature type="transmembrane region" description="Helical" evidence="9">
    <location>
        <begin position="68"/>
        <end position="92"/>
    </location>
</feature>
<name>A0A9N8KS60_CHRIL</name>
<feature type="transmembrane region" description="Helical" evidence="9">
    <location>
        <begin position="821"/>
        <end position="843"/>
    </location>
</feature>
<keyword evidence="2" id="KW-0813">Transport</keyword>
<dbReference type="GO" id="GO:0022857">
    <property type="term" value="F:transmembrane transporter activity"/>
    <property type="evidence" value="ECO:0007669"/>
    <property type="project" value="InterPro"/>
</dbReference>
<feature type="transmembrane region" description="Helical" evidence="9">
    <location>
        <begin position="124"/>
        <end position="146"/>
    </location>
</feature>
<feature type="transmembrane region" description="Helical" evidence="9">
    <location>
        <begin position="268"/>
        <end position="290"/>
    </location>
</feature>
<dbReference type="PANTHER" id="PTHR48021">
    <property type="match status" value="1"/>
</dbReference>
<dbReference type="PROSITE" id="PS00216">
    <property type="entry name" value="SUGAR_TRANSPORT_1"/>
    <property type="match status" value="2"/>
</dbReference>
<feature type="transmembrane region" description="Helical" evidence="9">
    <location>
        <begin position="406"/>
        <end position="427"/>
    </location>
</feature>
<feature type="domain" description="Major facilitator superfamily (MFS) profile" evidence="10">
    <location>
        <begin position="31"/>
        <end position="462"/>
    </location>
</feature>
<feature type="transmembrane region" description="Helical" evidence="9">
    <location>
        <begin position="28"/>
        <end position="48"/>
    </location>
</feature>
<comment type="subcellular location">
    <subcellularLocation>
        <location evidence="1">Cell membrane</location>
        <topology evidence="1">Multi-pass membrane protein</topology>
    </subcellularLocation>
</comment>
<dbReference type="Pfam" id="PF00083">
    <property type="entry name" value="Sugar_tr"/>
    <property type="match status" value="3"/>
</dbReference>
<dbReference type="Proteomes" id="UP001154114">
    <property type="component" value="Chromosome 10"/>
</dbReference>
<evidence type="ECO:0000313" key="11">
    <source>
        <dbReference type="EMBL" id="CAD0199244.1"/>
    </source>
</evidence>
<gene>
    <name evidence="11" type="ORF">CINC_LOCUS939</name>
</gene>
<accession>A0A9N8KS60</accession>
<feature type="transmembrane region" description="Helical" evidence="9">
    <location>
        <begin position="99"/>
        <end position="118"/>
    </location>
</feature>
<keyword evidence="12" id="KW-1185">Reference proteome</keyword>
<dbReference type="InterPro" id="IPR050549">
    <property type="entry name" value="MFS_Trehalose_Transporter"/>
</dbReference>
<keyword evidence="7 9" id="KW-0472">Membrane</keyword>
<proteinExistence type="predicted"/>
<feature type="compositionally biased region" description="Basic and acidic residues" evidence="8">
    <location>
        <begin position="883"/>
        <end position="896"/>
    </location>
</feature>
<keyword evidence="6 9" id="KW-1133">Transmembrane helix</keyword>
<dbReference type="InterPro" id="IPR005828">
    <property type="entry name" value="MFS_sugar_transport-like"/>
</dbReference>
<evidence type="ECO:0000256" key="1">
    <source>
        <dbReference type="ARBA" id="ARBA00004651"/>
    </source>
</evidence>
<dbReference type="InterPro" id="IPR005829">
    <property type="entry name" value="Sugar_transporter_CS"/>
</dbReference>
<evidence type="ECO:0000256" key="4">
    <source>
        <dbReference type="ARBA" id="ARBA00022597"/>
    </source>
</evidence>
<feature type="transmembrane region" description="Helical" evidence="9">
    <location>
        <begin position="789"/>
        <end position="809"/>
    </location>
</feature>
<evidence type="ECO:0000256" key="5">
    <source>
        <dbReference type="ARBA" id="ARBA00022692"/>
    </source>
</evidence>
<evidence type="ECO:0000313" key="12">
    <source>
        <dbReference type="Proteomes" id="UP001154114"/>
    </source>
</evidence>
<feature type="transmembrane region" description="Helical" evidence="9">
    <location>
        <begin position="158"/>
        <end position="179"/>
    </location>
</feature>
<dbReference type="GO" id="GO:0005886">
    <property type="term" value="C:plasma membrane"/>
    <property type="evidence" value="ECO:0007669"/>
    <property type="project" value="UniProtKB-SubCell"/>
</dbReference>
<evidence type="ECO:0000256" key="9">
    <source>
        <dbReference type="SAM" id="Phobius"/>
    </source>
</evidence>
<dbReference type="Gene3D" id="1.20.1250.20">
    <property type="entry name" value="MFS general substrate transporter like domains"/>
    <property type="match status" value="3"/>
</dbReference>
<evidence type="ECO:0000256" key="2">
    <source>
        <dbReference type="ARBA" id="ARBA00022448"/>
    </source>
</evidence>
<feature type="transmembrane region" description="Helical" evidence="9">
    <location>
        <begin position="719"/>
        <end position="741"/>
    </location>
</feature>
<keyword evidence="3" id="KW-1003">Cell membrane</keyword>
<feature type="transmembrane region" description="Helical" evidence="9">
    <location>
        <begin position="559"/>
        <end position="577"/>
    </location>
</feature>
<feature type="transmembrane region" description="Helical" evidence="9">
    <location>
        <begin position="302"/>
        <end position="322"/>
    </location>
</feature>
<evidence type="ECO:0000256" key="3">
    <source>
        <dbReference type="ARBA" id="ARBA00022475"/>
    </source>
</evidence>
<feature type="transmembrane region" description="Helical" evidence="9">
    <location>
        <begin position="753"/>
        <end position="777"/>
    </location>
</feature>
<feature type="transmembrane region" description="Helical" evidence="9">
    <location>
        <begin position="185"/>
        <end position="203"/>
    </location>
</feature>
<evidence type="ECO:0000256" key="7">
    <source>
        <dbReference type="ARBA" id="ARBA00023136"/>
    </source>
</evidence>
<organism evidence="11 12">
    <name type="scientific">Chrysodeixis includens</name>
    <name type="common">Soybean looper</name>
    <name type="synonym">Pseudoplusia includens</name>
    <dbReference type="NCBI Taxonomy" id="689277"/>
    <lineage>
        <taxon>Eukaryota</taxon>
        <taxon>Metazoa</taxon>
        <taxon>Ecdysozoa</taxon>
        <taxon>Arthropoda</taxon>
        <taxon>Hexapoda</taxon>
        <taxon>Insecta</taxon>
        <taxon>Pterygota</taxon>
        <taxon>Neoptera</taxon>
        <taxon>Endopterygota</taxon>
        <taxon>Lepidoptera</taxon>
        <taxon>Glossata</taxon>
        <taxon>Ditrysia</taxon>
        <taxon>Noctuoidea</taxon>
        <taxon>Noctuidae</taxon>
        <taxon>Plusiinae</taxon>
        <taxon>Chrysodeixis</taxon>
    </lineage>
</organism>
<reference evidence="11" key="1">
    <citation type="submission" date="2021-12" db="EMBL/GenBank/DDBJ databases">
        <authorList>
            <person name="King R."/>
        </authorList>
    </citation>
    <scope>NUCLEOTIDE SEQUENCE</scope>
</reference>
<protein>
    <recommendedName>
        <fullName evidence="10">Major facilitator superfamily (MFS) profile domain-containing protein</fullName>
    </recommendedName>
</protein>
<dbReference type="AlphaFoldDB" id="A0A9N8KS60"/>
<dbReference type="InterPro" id="IPR020846">
    <property type="entry name" value="MFS_dom"/>
</dbReference>
<feature type="transmembrane region" description="Helical" evidence="9">
    <location>
        <begin position="439"/>
        <end position="458"/>
    </location>
</feature>
<feature type="transmembrane region" description="Helical" evidence="9">
    <location>
        <begin position="367"/>
        <end position="394"/>
    </location>
</feature>
<dbReference type="SUPFAM" id="SSF103473">
    <property type="entry name" value="MFS general substrate transporter"/>
    <property type="match status" value="2"/>
</dbReference>
<dbReference type="PANTHER" id="PTHR48021:SF46">
    <property type="entry name" value="MAJOR FACILITATOR SUPERFAMILY (MFS) PROFILE DOMAIN-CONTAINING PROTEIN"/>
    <property type="match status" value="1"/>
</dbReference>
<sequence>MCKLSASGRPIVFRSRDETMENGNRTKLYLVTLSVSLALVTLGVSSAWATPVLPKFKNNETQVDIDQYQIATMFALNPVGFAVGSLVTGYIADRFGRRTTILGSALPIAIGSLIAVFATKAWLLFITSLTWSCGSGMVSTVSNYYLSEIADKDVRGSLSVITSFMFKFGTLLTMSVGPFLSYNTLNNIMLVLPFLFFTVCWWIPETPYYCLKAGNLDAARNSLRTLRGYKDEKVLEDELVALEAHVKNEMKHSSSVKELFVGVQYRRAIVIAAGLKLTQIMTGAVVIRQYLAWIMAETKLNLQLSLVLIIYGAVSFVVGLMSSVLVDRVGRRPLLIFSYIGTGISLAAVGMYFFFKDVLQINSDTLTTFGFIPLLGIILANVISTVGFNSLIFIIPAEIFPLNVKAVAMTSLSLFGAALGFIVGLGYQRVKDYCGLTTIFWIFAGFAFGGSIFSYFLVTETKGKNLRDIQAELQGKLYDAVDDNDKDEVREAASLATMSNSTAFFWMTSVLPKFYNNEAGLRMLPDEISWVVASFYLGAMVGSLLTARISDKFGRRTTLLCSAAPYIVGTVSSIYLSEIADKEFRGTWITVTKFMSSLGALLVLAIGSFVSYEVLSLFLIALPVWYLLACWRIPETPYFLVKVGRVDAAKRELFSLSGSTDEKAIDDKLSQMRSEIRMEMLRSSSAYELITGKQYRKAVIVSTGSSSHLIVNKVGRRPLLIYTYLSSAAVLCLIGTCFFQQRVIGIDDDSSTLFPYIVFVAIICSTVISGIGSDCVISVIPSELFPKSIISVSTTVVNTYTAILTFIAVKGYQILEDWIDLYGVFWIYTGMAVCGAVFTYFVVPETQGRSLRESQMEIQGNFYNNCEESLEHEGGEGDDDHENTELKEMVYKNEET</sequence>
<dbReference type="OrthoDB" id="4142200at2759"/>
<dbReference type="PROSITE" id="PS50850">
    <property type="entry name" value="MFS"/>
    <property type="match status" value="1"/>
</dbReference>
<evidence type="ECO:0000259" key="10">
    <source>
        <dbReference type="PROSITE" id="PS50850"/>
    </source>
</evidence>
<evidence type="ECO:0000256" key="8">
    <source>
        <dbReference type="SAM" id="MobiDB-lite"/>
    </source>
</evidence>